<proteinExistence type="predicted"/>
<sequence length="80" mass="8697">MTTEKMCTGSFAYTRDDFQAVIEAVADGRIDPSPLVTSRIRLREVVDSGIERLLGPDATPRSRSSSPPEPLPGRECFGVS</sequence>
<comment type="caution">
    <text evidence="2">The sequence shown here is derived from an EMBL/GenBank/DDBJ whole genome shotgun (WGS) entry which is preliminary data.</text>
</comment>
<dbReference type="EMBL" id="JAQGLA010000007">
    <property type="protein sequence ID" value="MDA3625230.1"/>
    <property type="molecule type" value="Genomic_DNA"/>
</dbReference>
<evidence type="ECO:0000313" key="2">
    <source>
        <dbReference type="EMBL" id="MDA3625230.1"/>
    </source>
</evidence>
<name>A0ABT4UU45_9PSEU</name>
<dbReference type="Proteomes" id="UP001210380">
    <property type="component" value="Unassembled WGS sequence"/>
</dbReference>
<gene>
    <name evidence="2" type="ORF">OU415_07275</name>
</gene>
<feature type="region of interest" description="Disordered" evidence="1">
    <location>
        <begin position="53"/>
        <end position="80"/>
    </location>
</feature>
<organism evidence="2 3">
    <name type="scientific">Saccharopolyspora oryzae</name>
    <dbReference type="NCBI Taxonomy" id="2997343"/>
    <lineage>
        <taxon>Bacteria</taxon>
        <taxon>Bacillati</taxon>
        <taxon>Actinomycetota</taxon>
        <taxon>Actinomycetes</taxon>
        <taxon>Pseudonocardiales</taxon>
        <taxon>Pseudonocardiaceae</taxon>
        <taxon>Saccharopolyspora</taxon>
    </lineage>
</organism>
<evidence type="ECO:0000313" key="3">
    <source>
        <dbReference type="Proteomes" id="UP001210380"/>
    </source>
</evidence>
<evidence type="ECO:0000256" key="1">
    <source>
        <dbReference type="SAM" id="MobiDB-lite"/>
    </source>
</evidence>
<dbReference type="RefSeq" id="WP_270947807.1">
    <property type="nucleotide sequence ID" value="NZ_JAQGLA010000007.1"/>
</dbReference>
<dbReference type="Gene3D" id="3.90.180.10">
    <property type="entry name" value="Medium-chain alcohol dehydrogenases, catalytic domain"/>
    <property type="match status" value="1"/>
</dbReference>
<protein>
    <submittedName>
        <fullName evidence="2">Uncharacterized protein</fullName>
    </submittedName>
</protein>
<accession>A0ABT4UU45</accession>
<reference evidence="2 3" key="1">
    <citation type="submission" date="2022-11" db="EMBL/GenBank/DDBJ databases">
        <title>Draft genome sequence of Saccharopolyspora sp. WRP15-2 isolated from rhizosphere soils of wild rice in Thailand.</title>
        <authorList>
            <person name="Duangmal K."/>
            <person name="Kammanee S."/>
            <person name="Muangham S."/>
        </authorList>
    </citation>
    <scope>NUCLEOTIDE SEQUENCE [LARGE SCALE GENOMIC DNA]</scope>
    <source>
        <strain evidence="2 3">WRP15-2</strain>
    </source>
</reference>
<keyword evidence="3" id="KW-1185">Reference proteome</keyword>